<reference evidence="1" key="1">
    <citation type="submission" date="2015-11" db="EMBL/GenBank/DDBJ databases">
        <title>De novo transcriptome assembly of four potential Pierce s Disease insect vectors from Arizona vineyards.</title>
        <authorList>
            <person name="Tassone E.E."/>
        </authorList>
    </citation>
    <scope>NUCLEOTIDE SEQUENCE</scope>
</reference>
<dbReference type="EMBL" id="GECU01019971">
    <property type="protein sequence ID" value="JAS87735.1"/>
    <property type="molecule type" value="Transcribed_RNA"/>
</dbReference>
<proteinExistence type="predicted"/>
<accession>A0A1B6ILG3</accession>
<dbReference type="AlphaFoldDB" id="A0A1B6ILG3"/>
<gene>
    <name evidence="1" type="ORF">g.56652</name>
</gene>
<feature type="non-terminal residue" evidence="1">
    <location>
        <position position="168"/>
    </location>
</feature>
<feature type="non-terminal residue" evidence="1">
    <location>
        <position position="1"/>
    </location>
</feature>
<organism evidence="1">
    <name type="scientific">Homalodisca liturata</name>
    <dbReference type="NCBI Taxonomy" id="320908"/>
    <lineage>
        <taxon>Eukaryota</taxon>
        <taxon>Metazoa</taxon>
        <taxon>Ecdysozoa</taxon>
        <taxon>Arthropoda</taxon>
        <taxon>Hexapoda</taxon>
        <taxon>Insecta</taxon>
        <taxon>Pterygota</taxon>
        <taxon>Neoptera</taxon>
        <taxon>Paraneoptera</taxon>
        <taxon>Hemiptera</taxon>
        <taxon>Auchenorrhyncha</taxon>
        <taxon>Membracoidea</taxon>
        <taxon>Cicadellidae</taxon>
        <taxon>Cicadellinae</taxon>
        <taxon>Proconiini</taxon>
        <taxon>Homalodisca</taxon>
    </lineage>
</organism>
<sequence length="168" mass="19217">AFQKKGSFFKVSPALANYIAQDYLLIFVQLLSIENNGWSGVSRKNSVKHILSLSIQVKGEEIEILHHPVDLYFKCRKSVDKEITKGFVPVIHSKGVDNMDEFISVHKLRPLQLPGSGKVMIKFYNMSTNRFKVLLLPNVRPDSNMMNLLSKEVSYEFPLYVLELTNQT</sequence>
<protein>
    <submittedName>
        <fullName evidence="1">Uncharacterized protein</fullName>
    </submittedName>
</protein>
<evidence type="ECO:0000313" key="1">
    <source>
        <dbReference type="EMBL" id="JAS87735.1"/>
    </source>
</evidence>
<name>A0A1B6ILG3_9HEMI</name>